<gene>
    <name evidence="4" type="ORF">BWQ96_02654</name>
</gene>
<feature type="compositionally biased region" description="Pro residues" evidence="3">
    <location>
        <begin position="117"/>
        <end position="126"/>
    </location>
</feature>
<feature type="compositionally biased region" description="Low complexity" evidence="3">
    <location>
        <begin position="127"/>
        <end position="138"/>
    </location>
</feature>
<evidence type="ECO:0000313" key="5">
    <source>
        <dbReference type="Proteomes" id="UP000247409"/>
    </source>
</evidence>
<accession>A0A2V3J290</accession>
<sequence>MATTQVTCGQLRLSVPNSACIPKLNLLDSQSVQITFSNFSGTVLFEALPRHSAPSSVPDPPNPSSLTSLISAPLLASQSPFPCSQPAQGFADTHLASRVPPVPHFSHEYLRLTPGSTPSPSPPRSPLPFSQSLLPQTQFPANLPDDNPAPSSTQPTLSAHDAALASQFDVQQSQAEAEKTHPSKESPETDIVSKSVKKQKAQNQNGTGASKKSHQSHKKPVLPIAKVEHRRGGKQGKRVRFEDQPVVLSSPVKKPPPLNVFTPWHTLKVADGNVPQRRWGATLSHLNDNNYLLLGGESEMSGFFDQMAMYKSGESRWILSGHDVPSMPEGGRAWHTTNVVESSLIIFGGEKSVDGERVQTNDTLIYDPSYFSWYPPSYYGGKPSPRAGHCAAVIPNTRNLAVYGGINGNKWLNDLFVLEELCTWKKIRLSARSARPSARSYASLTPASGFLVLFGGNNKTKCFNDVHFLATDSFVWTEVTIPGGSPKPRTGHCAVPSKDGKNVVVYGGWDDQGLQRIFFSDVWELRIKSATECQWICLFRGDQKSRTPGPRAGASMCTSHDDDCDAVMYGGWHQFSYFDDLTKLSLTKKKTTRE</sequence>
<dbReference type="STRING" id="448386.A0A2V3J290"/>
<evidence type="ECO:0000256" key="3">
    <source>
        <dbReference type="SAM" id="MobiDB-lite"/>
    </source>
</evidence>
<evidence type="ECO:0000256" key="1">
    <source>
        <dbReference type="ARBA" id="ARBA00022441"/>
    </source>
</evidence>
<keyword evidence="1" id="KW-0880">Kelch repeat</keyword>
<evidence type="ECO:0000256" key="2">
    <source>
        <dbReference type="ARBA" id="ARBA00022737"/>
    </source>
</evidence>
<feature type="region of interest" description="Disordered" evidence="3">
    <location>
        <begin position="108"/>
        <end position="157"/>
    </location>
</feature>
<dbReference type="Proteomes" id="UP000247409">
    <property type="component" value="Unassembled WGS sequence"/>
</dbReference>
<proteinExistence type="predicted"/>
<keyword evidence="5" id="KW-1185">Reference proteome</keyword>
<dbReference type="Pfam" id="PF24681">
    <property type="entry name" value="Kelch_KLHDC2_KLHL20_DRC7"/>
    <property type="match status" value="1"/>
</dbReference>
<feature type="compositionally biased region" description="Basic residues" evidence="3">
    <location>
        <begin position="211"/>
        <end position="220"/>
    </location>
</feature>
<dbReference type="OrthoDB" id="10251809at2759"/>
<dbReference type="PANTHER" id="PTHR46093">
    <property type="entry name" value="ACYL-COA-BINDING DOMAIN-CONTAINING PROTEIN 5"/>
    <property type="match status" value="1"/>
</dbReference>
<reference evidence="4 5" key="1">
    <citation type="journal article" date="2018" name="Mol. Biol. Evol.">
        <title>Analysis of the draft genome of the red seaweed Gracilariopsis chorda provides insights into genome size evolution in Rhodophyta.</title>
        <authorList>
            <person name="Lee J."/>
            <person name="Yang E.C."/>
            <person name="Graf L."/>
            <person name="Yang J.H."/>
            <person name="Qiu H."/>
            <person name="Zel Zion U."/>
            <person name="Chan C.X."/>
            <person name="Stephens T.G."/>
            <person name="Weber A.P.M."/>
            <person name="Boo G.H."/>
            <person name="Boo S.M."/>
            <person name="Kim K.M."/>
            <person name="Shin Y."/>
            <person name="Jung M."/>
            <person name="Lee S.J."/>
            <person name="Yim H.S."/>
            <person name="Lee J.H."/>
            <person name="Bhattacharya D."/>
            <person name="Yoon H.S."/>
        </authorList>
    </citation>
    <scope>NUCLEOTIDE SEQUENCE [LARGE SCALE GENOMIC DNA]</scope>
    <source>
        <strain evidence="4 5">SKKU-2015</strain>
        <tissue evidence="4">Whole body</tissue>
    </source>
</reference>
<dbReference type="PANTHER" id="PTHR46093:SF18">
    <property type="entry name" value="FIBRONECTIN TYPE-III DOMAIN-CONTAINING PROTEIN"/>
    <property type="match status" value="1"/>
</dbReference>
<organism evidence="4 5">
    <name type="scientific">Gracilariopsis chorda</name>
    <dbReference type="NCBI Taxonomy" id="448386"/>
    <lineage>
        <taxon>Eukaryota</taxon>
        <taxon>Rhodophyta</taxon>
        <taxon>Florideophyceae</taxon>
        <taxon>Rhodymeniophycidae</taxon>
        <taxon>Gracilariales</taxon>
        <taxon>Gracilariaceae</taxon>
        <taxon>Gracilariopsis</taxon>
    </lineage>
</organism>
<dbReference type="Gene3D" id="2.120.10.80">
    <property type="entry name" value="Kelch-type beta propeller"/>
    <property type="match status" value="2"/>
</dbReference>
<dbReference type="SUPFAM" id="SSF117281">
    <property type="entry name" value="Kelch motif"/>
    <property type="match status" value="1"/>
</dbReference>
<comment type="caution">
    <text evidence="4">The sequence shown here is derived from an EMBL/GenBank/DDBJ whole genome shotgun (WGS) entry which is preliminary data.</text>
</comment>
<feature type="compositionally biased region" description="Basic residues" evidence="3">
    <location>
        <begin position="228"/>
        <end position="237"/>
    </location>
</feature>
<keyword evidence="2" id="KW-0677">Repeat</keyword>
<feature type="compositionally biased region" description="Basic and acidic residues" evidence="3">
    <location>
        <begin position="176"/>
        <end position="187"/>
    </location>
</feature>
<dbReference type="InterPro" id="IPR015915">
    <property type="entry name" value="Kelch-typ_b-propeller"/>
</dbReference>
<feature type="compositionally biased region" description="Polar residues" evidence="3">
    <location>
        <begin position="201"/>
        <end position="210"/>
    </location>
</feature>
<name>A0A2V3J290_9FLOR</name>
<protein>
    <submittedName>
        <fullName evidence="4">Acyl-CoA-binding domain-containing protein 4</fullName>
    </submittedName>
</protein>
<feature type="region of interest" description="Disordered" evidence="3">
    <location>
        <begin position="169"/>
        <end position="237"/>
    </location>
</feature>
<evidence type="ECO:0000313" key="4">
    <source>
        <dbReference type="EMBL" id="PXF47510.1"/>
    </source>
</evidence>
<dbReference type="EMBL" id="NBIV01000023">
    <property type="protein sequence ID" value="PXF47510.1"/>
    <property type="molecule type" value="Genomic_DNA"/>
</dbReference>
<dbReference type="AlphaFoldDB" id="A0A2V3J290"/>